<dbReference type="EMBL" id="AP009153">
    <property type="protein sequence ID" value="BAH38695.1"/>
    <property type="molecule type" value="Genomic_DNA"/>
</dbReference>
<reference evidence="4" key="1">
    <citation type="submission" date="2006-03" db="EMBL/GenBank/DDBJ databases">
        <title>Complete genome sequence of Gemmatimonas aurantiaca T-27 that represents a novel phylum Gemmatimonadetes.</title>
        <authorList>
            <person name="Takasaki K."/>
            <person name="Ichikawa N."/>
            <person name="Miura H."/>
            <person name="Matsushita S."/>
            <person name="Watanabe Y."/>
            <person name="Oguchi A."/>
            <person name="Ankai A."/>
            <person name="Yashiro I."/>
            <person name="Takahashi M."/>
            <person name="Terui Y."/>
            <person name="Fukui S."/>
            <person name="Yokoyama H."/>
            <person name="Tanikawa S."/>
            <person name="Hanada S."/>
            <person name="Kamagata Y."/>
            <person name="Fujita N."/>
        </authorList>
    </citation>
    <scope>NUCLEOTIDE SEQUENCE [LARGE SCALE GENOMIC DNA]</scope>
    <source>
        <strain evidence="4">T-27 / DSM 14586 / JCM 11422 / NBRC 100505</strain>
    </source>
</reference>
<dbReference type="InterPro" id="IPR042106">
    <property type="entry name" value="Nuo/plastoQ_OxRdtase_6_NuoJ"/>
</dbReference>
<accession>C1A8Y5</accession>
<dbReference type="OrthoDB" id="9790848at2"/>
<keyword evidence="3" id="KW-0560">Oxidoreductase</keyword>
<dbReference type="HOGENOM" id="CLU_085957_4_1_0"/>
<dbReference type="GO" id="GO:0048038">
    <property type="term" value="F:quinone binding"/>
    <property type="evidence" value="ECO:0007669"/>
    <property type="project" value="UniProtKB-UniRule"/>
</dbReference>
<dbReference type="PANTHER" id="PTHR33269">
    <property type="entry name" value="NADH-UBIQUINONE OXIDOREDUCTASE CHAIN 6"/>
    <property type="match status" value="1"/>
</dbReference>
<dbReference type="STRING" id="379066.GAU_1653"/>
<comment type="function">
    <text evidence="2">NDH-1 shuttles electrons from NADH, via FMN and iron-sulfur (Fe-S) centers, to quinones in the respiratory chain. Couples the redox reaction to proton translocation (for every two electrons transferred, four hydrogen ions are translocated across the cytoplasmic membrane), and thus conserves the redox energy in a proton gradient.</text>
</comment>
<dbReference type="Pfam" id="PF00499">
    <property type="entry name" value="Oxidored_q3"/>
    <property type="match status" value="1"/>
</dbReference>
<name>C1A8Y5_GEMAT</name>
<feature type="transmembrane region" description="Helical" evidence="2">
    <location>
        <begin position="56"/>
        <end position="79"/>
    </location>
</feature>
<feature type="transmembrane region" description="Helical" evidence="2">
    <location>
        <begin position="6"/>
        <end position="25"/>
    </location>
</feature>
<feature type="transmembrane region" description="Helical" evidence="2">
    <location>
        <begin position="32"/>
        <end position="50"/>
    </location>
</feature>
<keyword evidence="2" id="KW-0874">Quinone</keyword>
<gene>
    <name evidence="3" type="primary">nuoJ</name>
    <name evidence="3" type="ordered locus">GAU_1653</name>
</gene>
<dbReference type="GO" id="GO:0008137">
    <property type="term" value="F:NADH dehydrogenase (ubiquinone) activity"/>
    <property type="evidence" value="ECO:0007669"/>
    <property type="project" value="UniProtKB-UniRule"/>
</dbReference>
<organism evidence="3 4">
    <name type="scientific">Gemmatimonas aurantiaca (strain DSM 14586 / JCM 11422 / NBRC 100505 / T-27)</name>
    <dbReference type="NCBI Taxonomy" id="379066"/>
    <lineage>
        <taxon>Bacteria</taxon>
        <taxon>Pseudomonadati</taxon>
        <taxon>Gemmatimonadota</taxon>
        <taxon>Gemmatimonadia</taxon>
        <taxon>Gemmatimonadales</taxon>
        <taxon>Gemmatimonadaceae</taxon>
        <taxon>Gemmatimonas</taxon>
    </lineage>
</organism>
<dbReference type="Gene3D" id="1.20.120.1200">
    <property type="entry name" value="NADH-ubiquinone/plastoquinone oxidoreductase chain 6, subunit NuoJ"/>
    <property type="match status" value="1"/>
</dbReference>
<keyword evidence="4" id="KW-1185">Reference proteome</keyword>
<dbReference type="PANTHER" id="PTHR33269:SF17">
    <property type="entry name" value="NADH-UBIQUINONE OXIDOREDUCTASE CHAIN 6"/>
    <property type="match status" value="1"/>
</dbReference>
<keyword evidence="2" id="KW-0520">NAD</keyword>
<sequence length="168" mass="18185">MNAFYQFQFYFFSLLAIASALLFVTRKNPVPAALWLVNVMFALAGLYVMLDAPFVGTIQVLVYAGAIMVTFVFVVMLLNLGKTEVSDIRSLGTRLGSGVVGLALLANLLLALRQHIEVPEFSAARDNVVEPVAAALFTDYLVAFELTSLVLLVAVIGAVVLAKRRVTS</sequence>
<comment type="subcellular location">
    <subcellularLocation>
        <location evidence="2">Cell membrane</location>
        <topology evidence="2">Multi-pass membrane protein</topology>
    </subcellularLocation>
</comment>
<dbReference type="InterPro" id="IPR001457">
    <property type="entry name" value="NADH_UbQ/plastoQ_OxRdtase_su6"/>
</dbReference>
<dbReference type="RefSeq" id="WP_012683142.1">
    <property type="nucleotide sequence ID" value="NC_012489.1"/>
</dbReference>
<dbReference type="KEGG" id="gau:GAU_1653"/>
<keyword evidence="2" id="KW-0812">Transmembrane</keyword>
<proteinExistence type="inferred from homology"/>
<evidence type="ECO:0000256" key="2">
    <source>
        <dbReference type="RuleBase" id="RU004429"/>
    </source>
</evidence>
<comment type="similarity">
    <text evidence="1 2">Belongs to the complex I subunit 6 family.</text>
</comment>
<dbReference type="EC" id="7.1.1.-" evidence="2"/>
<protein>
    <recommendedName>
        <fullName evidence="2">NADH-quinone oxidoreductase subunit J</fullName>
        <ecNumber evidence="2">7.1.1.-</ecNumber>
    </recommendedName>
</protein>
<evidence type="ECO:0000313" key="3">
    <source>
        <dbReference type="EMBL" id="BAH38695.1"/>
    </source>
</evidence>
<keyword evidence="2" id="KW-1003">Cell membrane</keyword>
<comment type="catalytic activity">
    <reaction evidence="2">
        <text>a quinone + NADH + 5 H(+)(in) = a quinol + NAD(+) + 4 H(+)(out)</text>
        <dbReference type="Rhea" id="RHEA:57888"/>
        <dbReference type="ChEBI" id="CHEBI:15378"/>
        <dbReference type="ChEBI" id="CHEBI:24646"/>
        <dbReference type="ChEBI" id="CHEBI:57540"/>
        <dbReference type="ChEBI" id="CHEBI:57945"/>
        <dbReference type="ChEBI" id="CHEBI:132124"/>
    </reaction>
</comment>
<dbReference type="GO" id="GO:0016491">
    <property type="term" value="F:oxidoreductase activity"/>
    <property type="evidence" value="ECO:0007669"/>
    <property type="project" value="UniProtKB-KW"/>
</dbReference>
<feature type="transmembrane region" description="Helical" evidence="2">
    <location>
        <begin position="91"/>
        <end position="112"/>
    </location>
</feature>
<dbReference type="Proteomes" id="UP000002209">
    <property type="component" value="Chromosome"/>
</dbReference>
<dbReference type="eggNOG" id="COG0839">
    <property type="taxonomic scope" value="Bacteria"/>
</dbReference>
<keyword evidence="2" id="KW-0472">Membrane</keyword>
<dbReference type="GO" id="GO:0005886">
    <property type="term" value="C:plasma membrane"/>
    <property type="evidence" value="ECO:0007669"/>
    <property type="project" value="UniProtKB-SubCell"/>
</dbReference>
<feature type="transmembrane region" description="Helical" evidence="2">
    <location>
        <begin position="140"/>
        <end position="162"/>
    </location>
</feature>
<dbReference type="AlphaFoldDB" id="C1A8Y5"/>
<evidence type="ECO:0000313" key="4">
    <source>
        <dbReference type="Proteomes" id="UP000002209"/>
    </source>
</evidence>
<keyword evidence="2" id="KW-1133">Transmembrane helix</keyword>
<evidence type="ECO:0000256" key="1">
    <source>
        <dbReference type="ARBA" id="ARBA00005698"/>
    </source>
</evidence>